<dbReference type="EMBL" id="JAMTCJ010000001">
    <property type="protein sequence ID" value="MCP2174754.1"/>
    <property type="molecule type" value="Genomic_DNA"/>
</dbReference>
<comment type="caution">
    <text evidence="2">The sequence shown here is derived from an EMBL/GenBank/DDBJ whole genome shotgun (WGS) entry which is preliminary data.</text>
</comment>
<reference evidence="2 3" key="1">
    <citation type="submission" date="2022-06" db="EMBL/GenBank/DDBJ databases">
        <title>Genomic Encyclopedia of Archaeal and Bacterial Type Strains, Phase II (KMG-II): from individual species to whole genera.</title>
        <authorList>
            <person name="Goeker M."/>
        </authorList>
    </citation>
    <scope>NUCLEOTIDE SEQUENCE [LARGE SCALE GENOMIC DNA]</scope>
    <source>
        <strain evidence="2 3">DSM 44693</strain>
    </source>
</reference>
<dbReference type="RefSeq" id="WP_253659781.1">
    <property type="nucleotide sequence ID" value="NZ_BAAAJQ010000001.1"/>
</dbReference>
<dbReference type="Proteomes" id="UP001206895">
    <property type="component" value="Unassembled WGS sequence"/>
</dbReference>
<evidence type="ECO:0000313" key="2">
    <source>
        <dbReference type="EMBL" id="MCP2174754.1"/>
    </source>
</evidence>
<sequence length="312" mass="32102">MADLQVADIARWDPHSLADVATDCQKLAVACSDATGQLERMPVFETWEGLGAGASKTQLRHAKLKADQYIAAAKILGGAATIAQGPVEGLRRSLDVLRSDAGQHGLRIIDSSSTVAVAVSTAGWDDDEIKELNDALTKLQDRVNKLVEEANRVDDDLAKALKNLDDKKKDSVWDLSANDVNSFVVGELVAAKTDLIGKYGLKALENVDSSLKPWLKEIDVLKVTRLGVAGNVAMMIPAIISDVGGGDSVPVAVAKEGGGVAAGIATGAAVGMAAGSVLPGPGNLVGTVAGVVIGGLVATYTSKGIGALLSDD</sequence>
<gene>
    <name evidence="2" type="ORF">LX13_000561</name>
</gene>
<accession>A0ABT1H961</accession>
<name>A0ABT1H961_9NOCA</name>
<keyword evidence="3" id="KW-1185">Reference proteome</keyword>
<evidence type="ECO:0000313" key="3">
    <source>
        <dbReference type="Proteomes" id="UP001206895"/>
    </source>
</evidence>
<evidence type="ECO:0000256" key="1">
    <source>
        <dbReference type="SAM" id="Coils"/>
    </source>
</evidence>
<feature type="coiled-coil region" evidence="1">
    <location>
        <begin position="129"/>
        <end position="170"/>
    </location>
</feature>
<proteinExistence type="predicted"/>
<evidence type="ECO:0008006" key="4">
    <source>
        <dbReference type="Google" id="ProtNLM"/>
    </source>
</evidence>
<keyword evidence="1" id="KW-0175">Coiled coil</keyword>
<protein>
    <recommendedName>
        <fullName evidence="4">WXG100 family type VII secretion target</fullName>
    </recommendedName>
</protein>
<organism evidence="2 3">
    <name type="scientific">Williamsia maris</name>
    <dbReference type="NCBI Taxonomy" id="72806"/>
    <lineage>
        <taxon>Bacteria</taxon>
        <taxon>Bacillati</taxon>
        <taxon>Actinomycetota</taxon>
        <taxon>Actinomycetes</taxon>
        <taxon>Mycobacteriales</taxon>
        <taxon>Nocardiaceae</taxon>
        <taxon>Williamsia</taxon>
    </lineage>
</organism>